<reference evidence="2" key="1">
    <citation type="submission" date="2016-11" db="UniProtKB">
        <authorList>
            <consortium name="WormBaseParasite"/>
        </authorList>
    </citation>
    <scope>IDENTIFICATION</scope>
    <source>
        <strain evidence="2">KR3021</strain>
    </source>
</reference>
<dbReference type="Proteomes" id="UP000095286">
    <property type="component" value="Unplaced"/>
</dbReference>
<name>A0AC35U055_9BILA</name>
<sequence length="180" mass="20450">MIQYCLLVILLSIVSACTGELVLYFMVYSKETYKAIAGQLEKVAAGVDKRIDTIAEVQVASRKRLEREQERLKTLNKEMSVLKMKSMLFVGLIFTGMMGVFNRYFDGIIVAKLPFIPVSMIQGVSHRNIDNDDFTDCSFIFLYILCTMCIRTNIQKMLGYQPSRTVTKLTQAASVFDGQR</sequence>
<evidence type="ECO:0000313" key="2">
    <source>
        <dbReference type="WBParaSite" id="RSKR_0000576000.1"/>
    </source>
</evidence>
<accession>A0AC35U055</accession>
<dbReference type="WBParaSite" id="RSKR_0000576000.1">
    <property type="protein sequence ID" value="RSKR_0000576000.1"/>
    <property type="gene ID" value="RSKR_0000576000"/>
</dbReference>
<protein>
    <submittedName>
        <fullName evidence="2">Calcium load-activated calcium channel</fullName>
    </submittedName>
</protein>
<proteinExistence type="predicted"/>
<evidence type="ECO:0000313" key="1">
    <source>
        <dbReference type="Proteomes" id="UP000095286"/>
    </source>
</evidence>
<organism evidence="1 2">
    <name type="scientific">Rhabditophanes sp. KR3021</name>
    <dbReference type="NCBI Taxonomy" id="114890"/>
    <lineage>
        <taxon>Eukaryota</taxon>
        <taxon>Metazoa</taxon>
        <taxon>Ecdysozoa</taxon>
        <taxon>Nematoda</taxon>
        <taxon>Chromadorea</taxon>
        <taxon>Rhabditida</taxon>
        <taxon>Tylenchina</taxon>
        <taxon>Panagrolaimomorpha</taxon>
        <taxon>Strongyloidoidea</taxon>
        <taxon>Alloionematidae</taxon>
        <taxon>Rhabditophanes</taxon>
    </lineage>
</organism>